<evidence type="ECO:0000313" key="3">
    <source>
        <dbReference type="Proteomes" id="UP001153076"/>
    </source>
</evidence>
<dbReference type="AlphaFoldDB" id="A0A9Q1Q4E7"/>
<sequence>MDIDERLYELQETPDRLDYILVQYTDALDGIAHNQATLHNRLTDMQSSLTQHPSTLNQKARQQSGMGIIQENLLMVACYYVVCFLWWFKGNFVWPCGVGCYLPILLYIVGLMGCTFSHLSLALIVFAPFFMLMSANSSTESLSPSKSKNGDIDNLH</sequence>
<comment type="caution">
    <text evidence="2">The sequence shown here is derived from an EMBL/GenBank/DDBJ whole genome shotgun (WGS) entry which is preliminary data.</text>
</comment>
<protein>
    <submittedName>
        <fullName evidence="2">Uncharacterized protein</fullName>
    </submittedName>
</protein>
<keyword evidence="1" id="KW-0812">Transmembrane</keyword>
<dbReference type="EMBL" id="JAKOGI010000901">
    <property type="protein sequence ID" value="KAJ8429357.1"/>
    <property type="molecule type" value="Genomic_DNA"/>
</dbReference>
<feature type="transmembrane region" description="Helical" evidence="1">
    <location>
        <begin position="104"/>
        <end position="132"/>
    </location>
</feature>
<proteinExistence type="predicted"/>
<dbReference type="Proteomes" id="UP001153076">
    <property type="component" value="Unassembled WGS sequence"/>
</dbReference>
<accession>A0A9Q1Q4E7</accession>
<evidence type="ECO:0000256" key="1">
    <source>
        <dbReference type="SAM" id="Phobius"/>
    </source>
</evidence>
<evidence type="ECO:0000313" key="2">
    <source>
        <dbReference type="EMBL" id="KAJ8429357.1"/>
    </source>
</evidence>
<gene>
    <name evidence="2" type="ORF">Cgig2_021328</name>
</gene>
<keyword evidence="1" id="KW-0472">Membrane</keyword>
<name>A0A9Q1Q4E7_9CARY</name>
<keyword evidence="1" id="KW-1133">Transmembrane helix</keyword>
<keyword evidence="3" id="KW-1185">Reference proteome</keyword>
<organism evidence="2 3">
    <name type="scientific">Carnegiea gigantea</name>
    <dbReference type="NCBI Taxonomy" id="171969"/>
    <lineage>
        <taxon>Eukaryota</taxon>
        <taxon>Viridiplantae</taxon>
        <taxon>Streptophyta</taxon>
        <taxon>Embryophyta</taxon>
        <taxon>Tracheophyta</taxon>
        <taxon>Spermatophyta</taxon>
        <taxon>Magnoliopsida</taxon>
        <taxon>eudicotyledons</taxon>
        <taxon>Gunneridae</taxon>
        <taxon>Pentapetalae</taxon>
        <taxon>Caryophyllales</taxon>
        <taxon>Cactineae</taxon>
        <taxon>Cactaceae</taxon>
        <taxon>Cactoideae</taxon>
        <taxon>Echinocereeae</taxon>
        <taxon>Carnegiea</taxon>
    </lineage>
</organism>
<reference evidence="2" key="1">
    <citation type="submission" date="2022-04" db="EMBL/GenBank/DDBJ databases">
        <title>Carnegiea gigantea Genome sequencing and assembly v2.</title>
        <authorList>
            <person name="Copetti D."/>
            <person name="Sanderson M.J."/>
            <person name="Burquez A."/>
            <person name="Wojciechowski M.F."/>
        </authorList>
    </citation>
    <scope>NUCLEOTIDE SEQUENCE</scope>
    <source>
        <strain evidence="2">SGP5-SGP5p</strain>
        <tissue evidence="2">Aerial part</tissue>
    </source>
</reference>
<feature type="transmembrane region" description="Helical" evidence="1">
    <location>
        <begin position="68"/>
        <end position="88"/>
    </location>
</feature>